<reference evidence="3 4" key="1">
    <citation type="submission" date="2016-02" db="EMBL/GenBank/DDBJ databases">
        <authorList>
            <person name="Wen L."/>
            <person name="He K."/>
            <person name="Yang H."/>
        </authorList>
    </citation>
    <scope>NUCLEOTIDE SEQUENCE [LARGE SCALE GENOMIC DNA]</scope>
    <source>
        <strain evidence="3 4">KLE1704</strain>
    </source>
</reference>
<dbReference type="PROSITE" id="PS51257">
    <property type="entry name" value="PROKAR_LIPOPROTEIN"/>
    <property type="match status" value="1"/>
</dbReference>
<dbReference type="InterPro" id="IPR001910">
    <property type="entry name" value="Inosine/uridine_hydrolase_dom"/>
</dbReference>
<gene>
    <name evidence="3" type="ORF">HMPREF2531_04352</name>
</gene>
<dbReference type="Proteomes" id="UP000070319">
    <property type="component" value="Unassembled WGS sequence"/>
</dbReference>
<dbReference type="PATRIC" id="fig|329854.7.peg.4426"/>
<organism evidence="3">
    <name type="scientific">Bacteroides intestinalis</name>
    <dbReference type="NCBI Taxonomy" id="329854"/>
    <lineage>
        <taxon>Bacteria</taxon>
        <taxon>Pseudomonadati</taxon>
        <taxon>Bacteroidota</taxon>
        <taxon>Bacteroidia</taxon>
        <taxon>Bacteroidales</taxon>
        <taxon>Bacteroidaceae</taxon>
        <taxon>Bacteroides</taxon>
    </lineage>
</organism>
<dbReference type="Gene3D" id="3.90.245.10">
    <property type="entry name" value="Ribonucleoside hydrolase-like"/>
    <property type="match status" value="1"/>
</dbReference>
<evidence type="ECO:0000313" key="4">
    <source>
        <dbReference type="Proteomes" id="UP000070319"/>
    </source>
</evidence>
<accession>A0A139KVP6</accession>
<dbReference type="PANTHER" id="PTHR43264">
    <property type="match status" value="1"/>
</dbReference>
<dbReference type="GO" id="GO:0016799">
    <property type="term" value="F:hydrolase activity, hydrolyzing N-glycosyl compounds"/>
    <property type="evidence" value="ECO:0007669"/>
    <property type="project" value="InterPro"/>
</dbReference>
<evidence type="ECO:0000313" key="3">
    <source>
        <dbReference type="EMBL" id="KXT43206.1"/>
    </source>
</evidence>
<dbReference type="RefSeq" id="WP_022209371.1">
    <property type="nucleotide sequence ID" value="NZ_KQ968736.1"/>
</dbReference>
<dbReference type="AlphaFoldDB" id="A0A139KVP6"/>
<feature type="domain" description="Inosine/uridine-preferring nucleoside hydrolase" evidence="2">
    <location>
        <begin position="32"/>
        <end position="297"/>
    </location>
</feature>
<evidence type="ECO:0000256" key="1">
    <source>
        <dbReference type="SAM" id="SignalP"/>
    </source>
</evidence>
<name>A0A139KVP6_9BACE</name>
<feature type="signal peptide" evidence="1">
    <location>
        <begin position="1"/>
        <end position="27"/>
    </location>
</feature>
<protein>
    <submittedName>
        <fullName evidence="3">Inosine-uridine preferring nucleoside hydrolase</fullName>
    </submittedName>
</protein>
<dbReference type="SUPFAM" id="SSF53590">
    <property type="entry name" value="Nucleoside hydrolase"/>
    <property type="match status" value="1"/>
</dbReference>
<proteinExistence type="predicted"/>
<dbReference type="InterPro" id="IPR036452">
    <property type="entry name" value="Ribo_hydro-like"/>
</dbReference>
<keyword evidence="1" id="KW-0732">Signal</keyword>
<comment type="caution">
    <text evidence="3">The sequence shown here is derived from an EMBL/GenBank/DDBJ whole genome shotgun (WGS) entry which is preliminary data.</text>
</comment>
<sequence length="332" mass="37320">MTRIRFILYSFLSLLLCGCSPSNITNADKVRLILDTDLGPDYDDVGAMAVMHALADSGYVDILATVSSNKSELTIPCIEIINTYFKRPDIPLGVAKGESAVTLECPHNKKWTEVLPQKYPHRIAKSSDAPNAVKVYRSVLCTQPDNSVTICTIGAFSNLKELLQSKGDEFSPETGIELVRRKVKKLVSMAGIFPEGREYNIYCDASSSSFVVNHWPTEIIFCGFEIGYNIITGRRVSRMPVENHPIKDVFLLSMSQGEPQGRWSWDQATVWVAIKDYTPYYISERGIISVDSEGNNTWRATKTGKHIRLIESLPAKEMEDLLEQYMMHCPKH</sequence>
<dbReference type="EMBL" id="LTDF01000160">
    <property type="protein sequence ID" value="KXT43206.1"/>
    <property type="molecule type" value="Genomic_DNA"/>
</dbReference>
<keyword evidence="3" id="KW-0378">Hydrolase</keyword>
<feature type="chain" id="PRO_5007486875" evidence="1">
    <location>
        <begin position="28"/>
        <end position="332"/>
    </location>
</feature>
<dbReference type="Pfam" id="PF01156">
    <property type="entry name" value="IU_nuc_hydro"/>
    <property type="match status" value="1"/>
</dbReference>
<dbReference type="PANTHER" id="PTHR43264:SF1">
    <property type="entry name" value="INOSINE_URIDINE-PREFERRING NUCLEOSIDE HYDROLASE DOMAIN-CONTAINING PROTEIN"/>
    <property type="match status" value="1"/>
</dbReference>
<evidence type="ECO:0000259" key="2">
    <source>
        <dbReference type="Pfam" id="PF01156"/>
    </source>
</evidence>